<name>A0AAV2CTJ8_9ROSI</name>
<accession>A0AAV2CTJ8</accession>
<sequence>MGSDFGPSKSSIGDPEHNLGLSCAAKVEGGEGPLREGGGGGGSEPSVRYHSGRAVSKEVPPPSSSIVSFFKSNSSRGDSSGIEPSSRRRRARLASDHIHVLTSSSVVAPVEAIASGYSNCSPTPRLSSVPSTSSSAVPLVANGFSSVPPAPTVGAALPSRHYHRPPCVATRSSYSTRRFAAAAPVVESTSTPRYCRTH</sequence>
<evidence type="ECO:0000256" key="1">
    <source>
        <dbReference type="SAM" id="MobiDB-lite"/>
    </source>
</evidence>
<feature type="region of interest" description="Disordered" evidence="1">
    <location>
        <begin position="1"/>
        <end position="90"/>
    </location>
</feature>
<dbReference type="EMBL" id="OZ034814">
    <property type="protein sequence ID" value="CAL1359599.1"/>
    <property type="molecule type" value="Genomic_DNA"/>
</dbReference>
<protein>
    <submittedName>
        <fullName evidence="2">Uncharacterized protein</fullName>
    </submittedName>
</protein>
<feature type="compositionally biased region" description="Low complexity" evidence="1">
    <location>
        <begin position="64"/>
        <end position="75"/>
    </location>
</feature>
<dbReference type="Proteomes" id="UP001497516">
    <property type="component" value="Chromosome 10"/>
</dbReference>
<evidence type="ECO:0000313" key="3">
    <source>
        <dbReference type="Proteomes" id="UP001497516"/>
    </source>
</evidence>
<dbReference type="AlphaFoldDB" id="A0AAV2CTJ8"/>
<gene>
    <name evidence="2" type="ORF">LTRI10_LOCUS7074</name>
</gene>
<keyword evidence="3" id="KW-1185">Reference proteome</keyword>
<evidence type="ECO:0000313" key="2">
    <source>
        <dbReference type="EMBL" id="CAL1359599.1"/>
    </source>
</evidence>
<feature type="compositionally biased region" description="Gly residues" evidence="1">
    <location>
        <begin position="30"/>
        <end position="43"/>
    </location>
</feature>
<proteinExistence type="predicted"/>
<organism evidence="2 3">
    <name type="scientific">Linum trigynum</name>
    <dbReference type="NCBI Taxonomy" id="586398"/>
    <lineage>
        <taxon>Eukaryota</taxon>
        <taxon>Viridiplantae</taxon>
        <taxon>Streptophyta</taxon>
        <taxon>Embryophyta</taxon>
        <taxon>Tracheophyta</taxon>
        <taxon>Spermatophyta</taxon>
        <taxon>Magnoliopsida</taxon>
        <taxon>eudicotyledons</taxon>
        <taxon>Gunneridae</taxon>
        <taxon>Pentapetalae</taxon>
        <taxon>rosids</taxon>
        <taxon>fabids</taxon>
        <taxon>Malpighiales</taxon>
        <taxon>Linaceae</taxon>
        <taxon>Linum</taxon>
    </lineage>
</organism>
<reference evidence="2 3" key="1">
    <citation type="submission" date="2024-04" db="EMBL/GenBank/DDBJ databases">
        <authorList>
            <person name="Fracassetti M."/>
        </authorList>
    </citation>
    <scope>NUCLEOTIDE SEQUENCE [LARGE SCALE GENOMIC DNA]</scope>
</reference>